<dbReference type="GO" id="GO:0004867">
    <property type="term" value="F:serine-type endopeptidase inhibitor activity"/>
    <property type="evidence" value="ECO:0007669"/>
    <property type="project" value="InterPro"/>
</dbReference>
<name>A0A8J2Q8D7_9BILA</name>
<keyword evidence="6" id="KW-1185">Reference proteome</keyword>
<dbReference type="EMBL" id="CAKAEH010000300">
    <property type="protein sequence ID" value="CAG9530535.1"/>
    <property type="molecule type" value="Genomic_DNA"/>
</dbReference>
<gene>
    <name evidence="5" type="ORF">CJOHNSTONI_LOCUS1025</name>
</gene>
<dbReference type="InterPro" id="IPR036186">
    <property type="entry name" value="Serpin_sf"/>
</dbReference>
<dbReference type="AlphaFoldDB" id="A0A8J2Q8D7"/>
<comment type="similarity">
    <text evidence="1 2">Belongs to the serpin family.</text>
</comment>
<organism evidence="5 6">
    <name type="scientific">Cercopithifilaria johnstoni</name>
    <dbReference type="NCBI Taxonomy" id="2874296"/>
    <lineage>
        <taxon>Eukaryota</taxon>
        <taxon>Metazoa</taxon>
        <taxon>Ecdysozoa</taxon>
        <taxon>Nematoda</taxon>
        <taxon>Chromadorea</taxon>
        <taxon>Rhabditida</taxon>
        <taxon>Spirurina</taxon>
        <taxon>Spiruromorpha</taxon>
        <taxon>Filarioidea</taxon>
        <taxon>Onchocercidae</taxon>
        <taxon>Cercopithifilaria</taxon>
    </lineage>
</organism>
<dbReference type="GO" id="GO:0005615">
    <property type="term" value="C:extracellular space"/>
    <property type="evidence" value="ECO:0007669"/>
    <property type="project" value="InterPro"/>
</dbReference>
<evidence type="ECO:0000313" key="6">
    <source>
        <dbReference type="Proteomes" id="UP000746747"/>
    </source>
</evidence>
<protein>
    <recommendedName>
        <fullName evidence="4">Serpin domain-containing protein</fullName>
    </recommendedName>
</protein>
<evidence type="ECO:0000313" key="5">
    <source>
        <dbReference type="EMBL" id="CAG9530535.1"/>
    </source>
</evidence>
<dbReference type="InterPro" id="IPR000215">
    <property type="entry name" value="Serpin_fam"/>
</dbReference>
<dbReference type="PANTHER" id="PTHR11461:SF211">
    <property type="entry name" value="GH10112P-RELATED"/>
    <property type="match status" value="1"/>
</dbReference>
<dbReference type="Gene3D" id="3.30.497.10">
    <property type="entry name" value="Antithrombin, subunit I, domain 2"/>
    <property type="match status" value="1"/>
</dbReference>
<dbReference type="Gene3D" id="2.30.39.10">
    <property type="entry name" value="Alpha-1-antitrypsin, domain 1"/>
    <property type="match status" value="1"/>
</dbReference>
<comment type="caution">
    <text evidence="5">The sequence shown here is derived from an EMBL/GenBank/DDBJ whole genome shotgun (WGS) entry which is preliminary data.</text>
</comment>
<dbReference type="PANTHER" id="PTHR11461">
    <property type="entry name" value="SERINE PROTEASE INHIBITOR, SERPIN"/>
    <property type="match status" value="1"/>
</dbReference>
<keyword evidence="3" id="KW-0732">Signal</keyword>
<feature type="domain" description="Serpin" evidence="4">
    <location>
        <begin position="43"/>
        <end position="410"/>
    </location>
</feature>
<evidence type="ECO:0000256" key="3">
    <source>
        <dbReference type="SAM" id="SignalP"/>
    </source>
</evidence>
<dbReference type="CDD" id="cd00172">
    <property type="entry name" value="serpin"/>
    <property type="match status" value="1"/>
</dbReference>
<dbReference type="InterPro" id="IPR023795">
    <property type="entry name" value="Serpin_CS"/>
</dbReference>
<evidence type="ECO:0000256" key="2">
    <source>
        <dbReference type="RuleBase" id="RU000411"/>
    </source>
</evidence>
<evidence type="ECO:0000256" key="1">
    <source>
        <dbReference type="ARBA" id="ARBA00009500"/>
    </source>
</evidence>
<dbReference type="OrthoDB" id="9518664at2759"/>
<dbReference type="Proteomes" id="UP000746747">
    <property type="component" value="Unassembled WGS sequence"/>
</dbReference>
<feature type="chain" id="PRO_5035197019" description="Serpin domain-containing protein" evidence="3">
    <location>
        <begin position="21"/>
        <end position="442"/>
    </location>
</feature>
<dbReference type="Pfam" id="PF00079">
    <property type="entry name" value="Serpin"/>
    <property type="match status" value="1"/>
</dbReference>
<dbReference type="InterPro" id="IPR042185">
    <property type="entry name" value="Serpin_sf_2"/>
</dbReference>
<dbReference type="SUPFAM" id="SSF56574">
    <property type="entry name" value="Serpins"/>
    <property type="match status" value="1"/>
</dbReference>
<feature type="signal peptide" evidence="3">
    <location>
        <begin position="1"/>
        <end position="20"/>
    </location>
</feature>
<accession>A0A8J2Q8D7</accession>
<dbReference type="InterPro" id="IPR023796">
    <property type="entry name" value="Serpin_dom"/>
</dbReference>
<sequence length="442" mass="50766">MKLIEVILIVGIVLIGTCYCPRPPIPSFCKDEKFRAVVTKMKFNFALKLLRQSSPPNESSLLSPFAIINMLSMLHNVVGDEIQLQMKAVIAGVDESFLKQHTPISQSCQCYVTDILKQNVIFNENRYMERLSKLWVQENITLTSDFTNVLTSDHYVEIGRAYLSPQNVTNFAQEVITWMEEDPDYETRNIIFLNFNFMIYLASKFHIEAEWKYPFLPLSHSIFFNVSPSEAVTVPMMGMSAYFPYYEDDNVQVVSIPFENGKLQMAIILPKEMCGLQEFEMELTGELLISYIDALRTSVEVVVLIPKFAYIKYFALSNALENMGMKSIFNQSANFSRITDHTLGIAHPMINLAAIEINERGITNISSTFGATIDEDFNRNQPNVRADHPFLYIIFDNQKNIQWIGRFTAQERILNKRGNSIKRKRSCKSGKCHNTVQRKLLF</sequence>
<dbReference type="SMART" id="SM00093">
    <property type="entry name" value="SERPIN"/>
    <property type="match status" value="1"/>
</dbReference>
<dbReference type="InterPro" id="IPR042178">
    <property type="entry name" value="Serpin_sf_1"/>
</dbReference>
<proteinExistence type="inferred from homology"/>
<dbReference type="PROSITE" id="PS00284">
    <property type="entry name" value="SERPIN"/>
    <property type="match status" value="1"/>
</dbReference>
<reference evidence="5" key="1">
    <citation type="submission" date="2021-09" db="EMBL/GenBank/DDBJ databases">
        <authorList>
            <consortium name="Pathogen Informatics"/>
        </authorList>
    </citation>
    <scope>NUCLEOTIDE SEQUENCE</scope>
</reference>
<evidence type="ECO:0000259" key="4">
    <source>
        <dbReference type="SMART" id="SM00093"/>
    </source>
</evidence>